<name>A0AAW1LHF4_SAPOF</name>
<protein>
    <recommendedName>
        <fullName evidence="7">OVATE domain-containing protein</fullName>
    </recommendedName>
</protein>
<sequence length="247" mass="28481">MKMKALFSFKDKVIEPCGKFLSSFKHKFHMPKRRSRPRGIRTRVVRFRKPFSLKSLTFPQCRPKSKIRIRSRPAISSRVQKTRHFRPKRRTKPVGKPVPKVRIAELLTVLFSLRKLPKEVDTDTSEQVNMADVTSVSVSEGGNGKEPFPSPTTPAYVRPSTDSKKDSSEDLEEVEDSCRSFESYLVEMIVEDGKLKDLMDVEELLYCWRNLKSPIFVDLVSRFYGEVCEDLFSPSEEDESHVTTVSE</sequence>
<feature type="region of interest" description="Disordered" evidence="6">
    <location>
        <begin position="135"/>
        <end position="172"/>
    </location>
</feature>
<dbReference type="AlphaFoldDB" id="A0AAW1LHF4"/>
<dbReference type="PROSITE" id="PS51754">
    <property type="entry name" value="OVATE"/>
    <property type="match status" value="1"/>
</dbReference>
<comment type="subcellular location">
    <subcellularLocation>
        <location evidence="1">Nucleus</location>
    </subcellularLocation>
</comment>
<dbReference type="Proteomes" id="UP001443914">
    <property type="component" value="Unassembled WGS sequence"/>
</dbReference>
<dbReference type="InterPro" id="IPR006458">
    <property type="entry name" value="Ovate_C"/>
</dbReference>
<feature type="compositionally biased region" description="Basic residues" evidence="6">
    <location>
        <begin position="80"/>
        <end position="93"/>
    </location>
</feature>
<dbReference type="PANTHER" id="PTHR34042:SF1">
    <property type="entry name" value="TRANSCRIPTION REPRESSOR OFP17"/>
    <property type="match status" value="1"/>
</dbReference>
<evidence type="ECO:0000256" key="2">
    <source>
        <dbReference type="ARBA" id="ARBA00022491"/>
    </source>
</evidence>
<organism evidence="8 9">
    <name type="scientific">Saponaria officinalis</name>
    <name type="common">Common soapwort</name>
    <name type="synonym">Lychnis saponaria</name>
    <dbReference type="NCBI Taxonomy" id="3572"/>
    <lineage>
        <taxon>Eukaryota</taxon>
        <taxon>Viridiplantae</taxon>
        <taxon>Streptophyta</taxon>
        <taxon>Embryophyta</taxon>
        <taxon>Tracheophyta</taxon>
        <taxon>Spermatophyta</taxon>
        <taxon>Magnoliopsida</taxon>
        <taxon>eudicotyledons</taxon>
        <taxon>Gunneridae</taxon>
        <taxon>Pentapetalae</taxon>
        <taxon>Caryophyllales</taxon>
        <taxon>Caryophyllaceae</taxon>
        <taxon>Caryophylleae</taxon>
        <taxon>Saponaria</taxon>
    </lineage>
</organism>
<keyword evidence="5" id="KW-0539">Nucleus</keyword>
<dbReference type="GO" id="GO:0045892">
    <property type="term" value="P:negative regulation of DNA-templated transcription"/>
    <property type="evidence" value="ECO:0007669"/>
    <property type="project" value="InterPro"/>
</dbReference>
<dbReference type="EMBL" id="JBDFQZ010000004">
    <property type="protein sequence ID" value="KAK9734424.1"/>
    <property type="molecule type" value="Genomic_DNA"/>
</dbReference>
<evidence type="ECO:0000256" key="6">
    <source>
        <dbReference type="SAM" id="MobiDB-lite"/>
    </source>
</evidence>
<dbReference type="PANTHER" id="PTHR34042">
    <property type="entry name" value="TRANSCRIPTION REPRESSOR OFP17"/>
    <property type="match status" value="1"/>
</dbReference>
<keyword evidence="4" id="KW-0804">Transcription</keyword>
<keyword evidence="9" id="KW-1185">Reference proteome</keyword>
<gene>
    <name evidence="8" type="ORF">RND81_04G138900</name>
</gene>
<comment type="caution">
    <text evidence="8">The sequence shown here is derived from an EMBL/GenBank/DDBJ whole genome shotgun (WGS) entry which is preliminary data.</text>
</comment>
<evidence type="ECO:0000256" key="5">
    <source>
        <dbReference type="ARBA" id="ARBA00023242"/>
    </source>
</evidence>
<proteinExistence type="predicted"/>
<keyword evidence="2" id="KW-0678">Repressor</keyword>
<evidence type="ECO:0000256" key="4">
    <source>
        <dbReference type="ARBA" id="ARBA00023163"/>
    </source>
</evidence>
<evidence type="ECO:0000256" key="1">
    <source>
        <dbReference type="ARBA" id="ARBA00004123"/>
    </source>
</evidence>
<accession>A0AAW1LHF4</accession>
<reference evidence="8" key="1">
    <citation type="submission" date="2024-03" db="EMBL/GenBank/DDBJ databases">
        <title>WGS assembly of Saponaria officinalis var. Norfolk2.</title>
        <authorList>
            <person name="Jenkins J."/>
            <person name="Shu S."/>
            <person name="Grimwood J."/>
            <person name="Barry K."/>
            <person name="Goodstein D."/>
            <person name="Schmutz J."/>
            <person name="Leebens-Mack J."/>
            <person name="Osbourn A."/>
        </authorList>
    </citation>
    <scope>NUCLEOTIDE SEQUENCE [LARGE SCALE GENOMIC DNA]</scope>
    <source>
        <strain evidence="8">JIC</strain>
    </source>
</reference>
<dbReference type="InterPro" id="IPR044686">
    <property type="entry name" value="OFP17"/>
</dbReference>
<evidence type="ECO:0000313" key="8">
    <source>
        <dbReference type="EMBL" id="KAK9734424.1"/>
    </source>
</evidence>
<dbReference type="GO" id="GO:0005634">
    <property type="term" value="C:nucleus"/>
    <property type="evidence" value="ECO:0007669"/>
    <property type="project" value="UniProtKB-SubCell"/>
</dbReference>
<evidence type="ECO:0000256" key="3">
    <source>
        <dbReference type="ARBA" id="ARBA00023015"/>
    </source>
</evidence>
<feature type="domain" description="OVATE" evidence="7">
    <location>
        <begin position="170"/>
        <end position="230"/>
    </location>
</feature>
<evidence type="ECO:0000313" key="9">
    <source>
        <dbReference type="Proteomes" id="UP001443914"/>
    </source>
</evidence>
<evidence type="ECO:0000259" key="7">
    <source>
        <dbReference type="PROSITE" id="PS51754"/>
    </source>
</evidence>
<feature type="region of interest" description="Disordered" evidence="6">
    <location>
        <begin position="77"/>
        <end position="96"/>
    </location>
</feature>
<keyword evidence="3" id="KW-0805">Transcription regulation</keyword>